<dbReference type="GO" id="GO:0005634">
    <property type="term" value="C:nucleus"/>
    <property type="evidence" value="ECO:0007669"/>
    <property type="project" value="UniProtKB-SubCell"/>
</dbReference>
<dbReference type="InterPro" id="IPR026736">
    <property type="entry name" value="Virilizer"/>
</dbReference>
<reference evidence="8" key="1">
    <citation type="submission" date="2022-01" db="EMBL/GenBank/DDBJ databases">
        <authorList>
            <person name="King R."/>
        </authorList>
    </citation>
    <scope>NUCLEOTIDE SEQUENCE</scope>
</reference>
<dbReference type="GO" id="GO:0003723">
    <property type="term" value="F:RNA binding"/>
    <property type="evidence" value="ECO:0007669"/>
    <property type="project" value="TreeGrafter"/>
</dbReference>
<dbReference type="Proteomes" id="UP001153636">
    <property type="component" value="Chromosome 9"/>
</dbReference>
<comment type="similarity">
    <text evidence="2">Belongs to the vir family.</text>
</comment>
<dbReference type="InterPro" id="IPR031801">
    <property type="entry name" value="VIR_N"/>
</dbReference>
<dbReference type="Pfam" id="PF15912">
    <property type="entry name" value="VIR_N"/>
    <property type="match status" value="1"/>
</dbReference>
<dbReference type="EMBL" id="OV651821">
    <property type="protein sequence ID" value="CAH1115447.1"/>
    <property type="molecule type" value="Genomic_DNA"/>
</dbReference>
<dbReference type="PANTHER" id="PTHR23185:SF0">
    <property type="entry name" value="PROTEIN VIRILIZER HOMOLOG"/>
    <property type="match status" value="1"/>
</dbReference>
<evidence type="ECO:0000256" key="2">
    <source>
        <dbReference type="ARBA" id="ARBA00008371"/>
    </source>
</evidence>
<dbReference type="OrthoDB" id="2011702at2759"/>
<evidence type="ECO:0000256" key="5">
    <source>
        <dbReference type="ARBA" id="ARBA00023242"/>
    </source>
</evidence>
<name>A0A9P0GLE0_9CUCU</name>
<dbReference type="GO" id="GO:0008380">
    <property type="term" value="P:RNA splicing"/>
    <property type="evidence" value="ECO:0007669"/>
    <property type="project" value="UniProtKB-KW"/>
</dbReference>
<accession>A0A9P0GLE0</accession>
<feature type="region of interest" description="Disordered" evidence="6">
    <location>
        <begin position="1718"/>
        <end position="1745"/>
    </location>
</feature>
<feature type="region of interest" description="Disordered" evidence="6">
    <location>
        <begin position="312"/>
        <end position="410"/>
    </location>
</feature>
<feature type="compositionally biased region" description="Basic and acidic residues" evidence="6">
    <location>
        <begin position="386"/>
        <end position="395"/>
    </location>
</feature>
<feature type="compositionally biased region" description="Basic and acidic residues" evidence="6">
    <location>
        <begin position="312"/>
        <end position="349"/>
    </location>
</feature>
<keyword evidence="4" id="KW-0508">mRNA splicing</keyword>
<dbReference type="GO" id="GO:0036396">
    <property type="term" value="C:RNA N6-methyladenosine methyltransferase complex"/>
    <property type="evidence" value="ECO:0007669"/>
    <property type="project" value="TreeGrafter"/>
</dbReference>
<sequence>MSDQVELLFFDTFAHDNTEEINLDLVQFPKPVYVIEVRIIPLGARVQADFPGGVRLGATNPSQFDIEFFVNDLGKPGASTFETLGGFKYDQNGCINLDCAPNENIRKIPTDGLVLRGWYTTITLAVYGTLTNNITEPIIQPVVNPALTNQPNTIADAQQICSASPIDAEWSQDNSISITPIPIDYTAQQAVTYQQFTQPEQYVQEFDYYTEVPKDPRSYHHTPDTDWDKGRNREGERDHGRDLQFPKPAAEREHNRVEIDRRDREKRFSRSESKDRDRQSRDYRDIEREPDLSWPEHELPEYRLERTDHDWNERERPHERDRDRSYNKHEDNYRRSYNRNEEREREDRKRPRTPPCHSPKRPHTPQIQEPIEAPKEEIPVTVTEELDNKLPDDQIKGSPIKEQQNEEPPQLDIEEFEPILSDEDILDDNDHYQDMEFDYTAYTNTDDIIKLFTPGVTELQKYPKKRRFYIKDNTVEIENGFKISIGIADDYFKSSITKYDINTFVNLNTELKEEFVHLCEKVISIIGSPKSFCNVVKLYIDMKSMNIQNLSSEDKELTEQVHFIITTVVDWLIVAVNYDLANLQNQPTYKIRHLKCGVRLADYCCTSNEFVTLLWQNDFNLHKQLLYLYEQEFMALSIKLMIIKALDTYLHHKLAVEKFLWNNNIQNGGDNTPIMESEGYITLINYIRNNPLVRVKFALTSIVKKLNLYEILHKLNSILIKLRDASYDIPPEEINLVTKSLNEILNYCRIGPFVLSQPKRFLPVASQFEILRDHNDSILIDYFKMFNLLQCFLLFLTYPSTMNLPLIKAPIYEVISTFLNDHEGVQFLSENIETINVMLKCLLKTEEEIQYDNLDLKSYNLGLKVAFKLQALYHIELLLNKGKDVNYDLDALEVIDNLHALFCLTFPAYGKLAVAETLGLESNMQCILQFLDFIFSKDKPDVLLLRVKNSPALGYIVDLIFIAVTLVPNIPLLERHSRILSHFVNLHDLFEENECNKLTELKYYLLPFDNISTLKYDNISTFVDIIVKNMENFPHNLGPIITSLRIIGHLGICPFSSQGLSDNHLSHYVELKYKHVILQLFSLDGTSVITKLLQKICEYYEQPSIHSSIIVSSQGWILVNSIKPSILLLKQMLSYVIQCQNTNFRDLTAIPILLQTYNLLNNFPSSSPTYMQAQEIKASIIDTLLVYTQPVSEQVNEKDSLTKTLWTQMVGEVIKYITSVPHTFVSGLLIFSELLPLPLPVQTRDDLSDEEISWIISLRKLWSAHLHPHSTNIQDMVNKLCISTQPQLLNLLRRICVQIADLAANSAIMITRGVLDNVYDALIPKENAKLAPCNPHLARLLNFLACLVTQNTIKCAALHLIHSNSTVTSKTEERYVNLIPAFGQILKINSTTNSHIQAQECILSIIQSFSDIEITLTQTGGDGKCISSDQYLANALPIKEHLLGYIQMIGEHLCSENSFVTYLPIVRTMLLLTEHDYGFVYLREYLLKKNDFSMLLNKLAGNFLKDNAECLSTLNTLVEFLRVCVTTEEDTEGNLLYSLRKIKLPLSELKTLVGWPATEEADSHALLKLEKILKETVEENNTFESFLEGLSALIKLLDDDTSSDIKNEENIDINLPAPESLLSQFSQRMVFSSSDACDERLTTTYWLGLPSDEAENDLEHVSCDLIEVCRQNLRPDFNLVKEIERLCRISRIENIDDRIKKMEDEDIKIKKPFVPPLRQRGFPRNVPQRPDLFRSRPPNTSRPPSLHVDDFVALETCGAQPTGPTGYNKLSRDMLASTRISRGTRGRAFVTSERSMQYRQMPWWGAGLGRGPY</sequence>
<keyword evidence="9" id="KW-1185">Reference proteome</keyword>
<feature type="domain" description="Virilizer N-terminal" evidence="7">
    <location>
        <begin position="4"/>
        <end position="263"/>
    </location>
</feature>
<proteinExistence type="inferred from homology"/>
<keyword evidence="5" id="KW-0539">Nucleus</keyword>
<evidence type="ECO:0000313" key="8">
    <source>
        <dbReference type="EMBL" id="CAH1115447.1"/>
    </source>
</evidence>
<evidence type="ECO:0000256" key="3">
    <source>
        <dbReference type="ARBA" id="ARBA00022664"/>
    </source>
</evidence>
<evidence type="ECO:0000256" key="4">
    <source>
        <dbReference type="ARBA" id="ARBA00023187"/>
    </source>
</evidence>
<gene>
    <name evidence="8" type="ORF">PSYICH_LOCUS15576</name>
</gene>
<dbReference type="GO" id="GO:0006397">
    <property type="term" value="P:mRNA processing"/>
    <property type="evidence" value="ECO:0007669"/>
    <property type="project" value="UniProtKB-KW"/>
</dbReference>
<evidence type="ECO:0000256" key="6">
    <source>
        <dbReference type="SAM" id="MobiDB-lite"/>
    </source>
</evidence>
<feature type="compositionally biased region" description="Low complexity" evidence="6">
    <location>
        <begin position="1735"/>
        <end position="1745"/>
    </location>
</feature>
<evidence type="ECO:0000313" key="9">
    <source>
        <dbReference type="Proteomes" id="UP001153636"/>
    </source>
</evidence>
<evidence type="ECO:0000259" key="7">
    <source>
        <dbReference type="Pfam" id="PF15912"/>
    </source>
</evidence>
<protein>
    <recommendedName>
        <fullName evidence="7">Virilizer N-terminal domain-containing protein</fullName>
    </recommendedName>
</protein>
<dbReference type="PANTHER" id="PTHR23185">
    <property type="entry name" value="PROTEIN VIRILIZER HOMOLOG"/>
    <property type="match status" value="1"/>
</dbReference>
<evidence type="ECO:0000256" key="1">
    <source>
        <dbReference type="ARBA" id="ARBA00004123"/>
    </source>
</evidence>
<organism evidence="8 9">
    <name type="scientific">Psylliodes chrysocephalus</name>
    <dbReference type="NCBI Taxonomy" id="3402493"/>
    <lineage>
        <taxon>Eukaryota</taxon>
        <taxon>Metazoa</taxon>
        <taxon>Ecdysozoa</taxon>
        <taxon>Arthropoda</taxon>
        <taxon>Hexapoda</taxon>
        <taxon>Insecta</taxon>
        <taxon>Pterygota</taxon>
        <taxon>Neoptera</taxon>
        <taxon>Endopterygota</taxon>
        <taxon>Coleoptera</taxon>
        <taxon>Polyphaga</taxon>
        <taxon>Cucujiformia</taxon>
        <taxon>Chrysomeloidea</taxon>
        <taxon>Chrysomelidae</taxon>
        <taxon>Galerucinae</taxon>
        <taxon>Alticini</taxon>
        <taxon>Psylliodes</taxon>
    </lineage>
</organism>
<comment type="subcellular location">
    <subcellularLocation>
        <location evidence="1">Nucleus</location>
    </subcellularLocation>
</comment>
<feature type="region of interest" description="Disordered" evidence="6">
    <location>
        <begin position="213"/>
        <end position="284"/>
    </location>
</feature>
<keyword evidence="3" id="KW-0507">mRNA processing</keyword>